<dbReference type="InterPro" id="IPR010607">
    <property type="entry name" value="DUF1194"/>
</dbReference>
<evidence type="ECO:0000313" key="3">
    <source>
        <dbReference type="Proteomes" id="UP000048984"/>
    </source>
</evidence>
<dbReference type="Gene3D" id="3.40.50.410">
    <property type="entry name" value="von Willebrand factor, type A domain"/>
    <property type="match status" value="1"/>
</dbReference>
<dbReference type="AlphaFoldDB" id="A0A0P6WAQ6"/>
<comment type="caution">
    <text evidence="2">The sequence shown here is derived from an EMBL/GenBank/DDBJ whole genome shotgun (WGS) entry which is preliminary data.</text>
</comment>
<keyword evidence="1" id="KW-0732">Signal</keyword>
<reference evidence="2 3" key="1">
    <citation type="submission" date="2015-09" db="EMBL/GenBank/DDBJ databases">
        <authorList>
            <person name="Jackson K.R."/>
            <person name="Lunt B.L."/>
            <person name="Fisher J.N.B."/>
            <person name="Gardner A.V."/>
            <person name="Bailey M.E."/>
            <person name="Deus L.M."/>
            <person name="Earl A.S."/>
            <person name="Gibby P.D."/>
            <person name="Hartmann K.A."/>
            <person name="Liu J.E."/>
            <person name="Manci A.M."/>
            <person name="Nielsen D.A."/>
            <person name="Solomon M.B."/>
            <person name="Breakwell D.P."/>
            <person name="Burnett S.H."/>
            <person name="Grose J.H."/>
        </authorList>
    </citation>
    <scope>NUCLEOTIDE SEQUENCE [LARGE SCALE GENOMIC DNA]</scope>
    <source>
        <strain evidence="2 3">16</strain>
    </source>
</reference>
<dbReference type="EMBL" id="LJYW01000001">
    <property type="protein sequence ID" value="KPL54076.1"/>
    <property type="molecule type" value="Genomic_DNA"/>
</dbReference>
<dbReference type="SUPFAM" id="SSF53300">
    <property type="entry name" value="vWA-like"/>
    <property type="match status" value="1"/>
</dbReference>
<dbReference type="Proteomes" id="UP000048984">
    <property type="component" value="Unassembled WGS sequence"/>
</dbReference>
<gene>
    <name evidence="2" type="ORF">ABB55_19205</name>
</gene>
<sequence length="278" mass="30367">MPVRVFALLAALLPALAGLAVAPARAETRVDVELVLAVDISYSMDEDEQRLQRAGYVEAITSPEVLEAIRRGPNQRIAVAYVEWAGAGEQRLTVDWTLIDGKATAEAFVAKLMAQPIRRAYRTSISGALGFSAPLFDRNGYDGLRQVIDVSGDGPNNQGLPVEEVRREVLDRGIVINGLPILIKRPNFGTMDITDLDTYYSECVVGGEGSFMVPIKTREAFSAATRMKLLMEIAGDFPAPGPSPPPGAPRVILAAEKLNPLCMVGEKLWMERQDWMRN</sequence>
<organism evidence="2 3">
    <name type="scientific">Prosthecodimorpha hirschii</name>
    <dbReference type="NCBI Taxonomy" id="665126"/>
    <lineage>
        <taxon>Bacteria</taxon>
        <taxon>Pseudomonadati</taxon>
        <taxon>Pseudomonadota</taxon>
        <taxon>Alphaproteobacteria</taxon>
        <taxon>Hyphomicrobiales</taxon>
        <taxon>Ancalomicrobiaceae</taxon>
        <taxon>Prosthecodimorpha</taxon>
    </lineage>
</organism>
<evidence type="ECO:0000256" key="1">
    <source>
        <dbReference type="SAM" id="SignalP"/>
    </source>
</evidence>
<feature type="signal peptide" evidence="1">
    <location>
        <begin position="1"/>
        <end position="26"/>
    </location>
</feature>
<protein>
    <recommendedName>
        <fullName evidence="4">VWFA domain-containing protein</fullName>
    </recommendedName>
</protein>
<reference evidence="2 3" key="2">
    <citation type="submission" date="2015-10" db="EMBL/GenBank/DDBJ databases">
        <title>Draft Genome Sequence of Prosthecomicrobium hirschii ATCC 27832.</title>
        <authorList>
            <person name="Daniel J."/>
            <person name="Givan S.A."/>
            <person name="Brun Y.V."/>
            <person name="Brown P.J."/>
        </authorList>
    </citation>
    <scope>NUCLEOTIDE SEQUENCE [LARGE SCALE GENOMIC DNA]</scope>
    <source>
        <strain evidence="2 3">16</strain>
    </source>
</reference>
<dbReference type="STRING" id="665126.ABB55_19205"/>
<proteinExistence type="predicted"/>
<name>A0A0P6WAQ6_9HYPH</name>
<dbReference type="RefSeq" id="WP_054360242.1">
    <property type="nucleotide sequence ID" value="NZ_LJYW01000001.1"/>
</dbReference>
<dbReference type="Pfam" id="PF06707">
    <property type="entry name" value="DUF1194"/>
    <property type="match status" value="1"/>
</dbReference>
<dbReference type="InterPro" id="IPR036465">
    <property type="entry name" value="vWFA_dom_sf"/>
</dbReference>
<feature type="chain" id="PRO_5006132235" description="VWFA domain-containing protein" evidence="1">
    <location>
        <begin position="27"/>
        <end position="278"/>
    </location>
</feature>
<keyword evidence="3" id="KW-1185">Reference proteome</keyword>
<evidence type="ECO:0008006" key="4">
    <source>
        <dbReference type="Google" id="ProtNLM"/>
    </source>
</evidence>
<dbReference type="CDD" id="cd00198">
    <property type="entry name" value="vWFA"/>
    <property type="match status" value="1"/>
</dbReference>
<accession>A0A0P6WAQ6</accession>
<evidence type="ECO:0000313" key="2">
    <source>
        <dbReference type="EMBL" id="KPL54076.1"/>
    </source>
</evidence>